<evidence type="ECO:0000256" key="3">
    <source>
        <dbReference type="ARBA" id="ARBA00022448"/>
    </source>
</evidence>
<keyword evidence="6 10" id="KW-0653">Protein transport</keyword>
<evidence type="ECO:0000256" key="10">
    <source>
        <dbReference type="RuleBase" id="RU365087"/>
    </source>
</evidence>
<evidence type="ECO:0000313" key="12">
    <source>
        <dbReference type="Proteomes" id="UP000052008"/>
    </source>
</evidence>
<organism evidence="11 12">
    <name type="scientific">candidate division TA06 bacterium DG_24</name>
    <dbReference type="NCBI Taxonomy" id="1703770"/>
    <lineage>
        <taxon>Bacteria</taxon>
        <taxon>Bacteria division TA06</taxon>
    </lineage>
</organism>
<dbReference type="STRING" id="1703770.AMJ39_05390"/>
<evidence type="ECO:0000313" key="11">
    <source>
        <dbReference type="EMBL" id="KPJ53256.1"/>
    </source>
</evidence>
<dbReference type="Proteomes" id="UP000052008">
    <property type="component" value="Unassembled WGS sequence"/>
</dbReference>
<accession>A0A0S7WSX9</accession>
<comment type="subcellular location">
    <subcellularLocation>
        <location evidence="1 10">Cell membrane</location>
        <topology evidence="1 10">Multi-pass membrane protein</topology>
    </subcellularLocation>
</comment>
<dbReference type="AlphaFoldDB" id="A0A0S7WSX9"/>
<keyword evidence="8 10" id="KW-0811">Translocation</keyword>
<evidence type="ECO:0000256" key="8">
    <source>
        <dbReference type="ARBA" id="ARBA00023010"/>
    </source>
</evidence>
<sequence length="122" mass="12310">MFSVLIGIHVLICIALMLVVLLQSGKGAGLASAFGGAGGGDTVFGGRGAATLLARATTALAILFMVSSATLAWLSAHRGPATSAIEREIQRGQEIPAAETGIPAVAPSLELEQVEPEGEEGQ</sequence>
<evidence type="ECO:0000256" key="4">
    <source>
        <dbReference type="ARBA" id="ARBA00022475"/>
    </source>
</evidence>
<evidence type="ECO:0000256" key="2">
    <source>
        <dbReference type="ARBA" id="ARBA00008445"/>
    </source>
</evidence>
<reference evidence="11 12" key="1">
    <citation type="journal article" date="2015" name="Microbiome">
        <title>Genomic resolution of linkages in carbon, nitrogen, and sulfur cycling among widespread estuary sediment bacteria.</title>
        <authorList>
            <person name="Baker B.J."/>
            <person name="Lazar C.S."/>
            <person name="Teske A.P."/>
            <person name="Dick G.J."/>
        </authorList>
    </citation>
    <scope>NUCLEOTIDE SEQUENCE [LARGE SCALE GENOMIC DNA]</scope>
    <source>
        <strain evidence="11">DG_24</strain>
    </source>
</reference>
<dbReference type="Pfam" id="PF03840">
    <property type="entry name" value="SecG"/>
    <property type="match status" value="1"/>
</dbReference>
<dbReference type="NCBIfam" id="TIGR00810">
    <property type="entry name" value="secG"/>
    <property type="match status" value="1"/>
</dbReference>
<dbReference type="GO" id="GO:0005886">
    <property type="term" value="C:plasma membrane"/>
    <property type="evidence" value="ECO:0007669"/>
    <property type="project" value="UniProtKB-SubCell"/>
</dbReference>
<keyword evidence="9 10" id="KW-0472">Membrane</keyword>
<proteinExistence type="inferred from homology"/>
<gene>
    <name evidence="11" type="ORF">AMJ39_05390</name>
</gene>
<evidence type="ECO:0000256" key="1">
    <source>
        <dbReference type="ARBA" id="ARBA00004651"/>
    </source>
</evidence>
<keyword evidence="5 10" id="KW-0812">Transmembrane</keyword>
<dbReference type="InterPro" id="IPR004692">
    <property type="entry name" value="SecG"/>
</dbReference>
<protein>
    <recommendedName>
        <fullName evidence="10">Protein-export membrane protein SecG</fullName>
    </recommendedName>
</protein>
<dbReference type="GO" id="GO:0043952">
    <property type="term" value="P:protein transport by the Sec complex"/>
    <property type="evidence" value="ECO:0007669"/>
    <property type="project" value="TreeGrafter"/>
</dbReference>
<comment type="caution">
    <text evidence="11">The sequence shown here is derived from an EMBL/GenBank/DDBJ whole genome shotgun (WGS) entry which is preliminary data.</text>
</comment>
<dbReference type="PANTHER" id="PTHR34182">
    <property type="entry name" value="PROTEIN-EXPORT MEMBRANE PROTEIN SECG"/>
    <property type="match status" value="1"/>
</dbReference>
<keyword evidence="7 10" id="KW-1133">Transmembrane helix</keyword>
<dbReference type="PANTHER" id="PTHR34182:SF1">
    <property type="entry name" value="PROTEIN-EXPORT MEMBRANE PROTEIN SECG"/>
    <property type="match status" value="1"/>
</dbReference>
<dbReference type="EMBL" id="LIZS01000025">
    <property type="protein sequence ID" value="KPJ53256.1"/>
    <property type="molecule type" value="Genomic_DNA"/>
</dbReference>
<dbReference type="PRINTS" id="PR01651">
    <property type="entry name" value="SECGEXPORT"/>
</dbReference>
<comment type="function">
    <text evidence="10">Involved in protein export. Participates in an early event of protein translocation.</text>
</comment>
<keyword evidence="4 10" id="KW-1003">Cell membrane</keyword>
<evidence type="ECO:0000256" key="9">
    <source>
        <dbReference type="ARBA" id="ARBA00023136"/>
    </source>
</evidence>
<dbReference type="GO" id="GO:0065002">
    <property type="term" value="P:intracellular protein transmembrane transport"/>
    <property type="evidence" value="ECO:0007669"/>
    <property type="project" value="TreeGrafter"/>
</dbReference>
<dbReference type="GO" id="GO:0009306">
    <property type="term" value="P:protein secretion"/>
    <property type="evidence" value="ECO:0007669"/>
    <property type="project" value="UniProtKB-UniRule"/>
</dbReference>
<comment type="similarity">
    <text evidence="2 10">Belongs to the SecG family.</text>
</comment>
<comment type="caution">
    <text evidence="10">Lacks conserved residue(s) required for the propagation of feature annotation.</text>
</comment>
<evidence type="ECO:0000256" key="6">
    <source>
        <dbReference type="ARBA" id="ARBA00022927"/>
    </source>
</evidence>
<feature type="transmembrane region" description="Helical" evidence="10">
    <location>
        <begin position="49"/>
        <end position="74"/>
    </location>
</feature>
<dbReference type="PATRIC" id="fig|1703770.3.peg.563"/>
<name>A0A0S7WSX9_UNCT6</name>
<evidence type="ECO:0000256" key="5">
    <source>
        <dbReference type="ARBA" id="ARBA00022692"/>
    </source>
</evidence>
<dbReference type="GO" id="GO:0015450">
    <property type="term" value="F:protein-transporting ATPase activity"/>
    <property type="evidence" value="ECO:0007669"/>
    <property type="project" value="UniProtKB-UniRule"/>
</dbReference>
<evidence type="ECO:0000256" key="7">
    <source>
        <dbReference type="ARBA" id="ARBA00022989"/>
    </source>
</evidence>
<keyword evidence="3 10" id="KW-0813">Transport</keyword>